<dbReference type="EMBL" id="JABLUU010000022">
    <property type="protein sequence ID" value="MBT0676652.1"/>
    <property type="molecule type" value="Genomic_DNA"/>
</dbReference>
<organism evidence="2 3">
    <name type="scientific">Komagataeibacter oboediens</name>
    <dbReference type="NCBI Taxonomy" id="65958"/>
    <lineage>
        <taxon>Bacteria</taxon>
        <taxon>Pseudomonadati</taxon>
        <taxon>Pseudomonadota</taxon>
        <taxon>Alphaproteobacteria</taxon>
        <taxon>Acetobacterales</taxon>
        <taxon>Acetobacteraceae</taxon>
        <taxon>Komagataeibacter</taxon>
    </lineage>
</organism>
<evidence type="ECO:0000313" key="3">
    <source>
        <dbReference type="Proteomes" id="UP001519538"/>
    </source>
</evidence>
<comment type="caution">
    <text evidence="2">The sequence shown here is derived from an EMBL/GenBank/DDBJ whole genome shotgun (WGS) entry which is preliminary data.</text>
</comment>
<proteinExistence type="predicted"/>
<evidence type="ECO:0000313" key="2">
    <source>
        <dbReference type="EMBL" id="MBT0676652.1"/>
    </source>
</evidence>
<gene>
    <name evidence="2" type="ORF">HNO79_14820</name>
</gene>
<keyword evidence="1" id="KW-0472">Membrane</keyword>
<keyword evidence="1" id="KW-0812">Transmembrane</keyword>
<protein>
    <submittedName>
        <fullName evidence="2">Uncharacterized protein</fullName>
    </submittedName>
</protein>
<sequence>MIQIPDHQIDRICENLPTMREIAACVLACCFIWGSLVLIVVEALP</sequence>
<dbReference type="GeneID" id="79189022"/>
<feature type="transmembrane region" description="Helical" evidence="1">
    <location>
        <begin position="21"/>
        <end position="41"/>
    </location>
</feature>
<dbReference type="RefSeq" id="WP_214164745.1">
    <property type="nucleotide sequence ID" value="NZ_JABLUU010000022.1"/>
</dbReference>
<dbReference type="Proteomes" id="UP001519538">
    <property type="component" value="Unassembled WGS sequence"/>
</dbReference>
<keyword evidence="1" id="KW-1133">Transmembrane helix</keyword>
<name>A0ABS5SQS9_9PROT</name>
<reference evidence="2 3" key="1">
    <citation type="journal article" date="2021" name="Astrobiology">
        <title>Bacterial Cellulose Retains Robustness but Its Synthesis Declines After Exposure to a Mars-Like Environment Simulated Outside the International Space Station.</title>
        <authorList>
            <person name="Orlovska I."/>
            <person name="Podolich O."/>
            <person name="Kukharenko O."/>
            <person name="Zaets I."/>
            <person name="Reva O."/>
            <person name="Khirunenko L."/>
            <person name="Zmejkoski D."/>
            <person name="Rogalsky S."/>
            <person name="Barh D."/>
            <person name="Tiwari S."/>
            <person name="Kumavath R."/>
            <person name="Goes-Neto A."/>
            <person name="Azevedo V."/>
            <person name="Brenig B."/>
            <person name="Ghosh P."/>
            <person name="de Vera J.P."/>
            <person name="Kozyrovska N."/>
        </authorList>
    </citation>
    <scope>NUCLEOTIDE SEQUENCE [LARGE SCALE GENOMIC DNA]</scope>
    <source>
        <strain evidence="2 3">IMBG 311</strain>
    </source>
</reference>
<accession>A0ABS5SQS9</accession>
<keyword evidence="3" id="KW-1185">Reference proteome</keyword>
<evidence type="ECO:0000256" key="1">
    <source>
        <dbReference type="SAM" id="Phobius"/>
    </source>
</evidence>